<reference evidence="2" key="1">
    <citation type="submission" date="2020-12" db="EMBL/GenBank/DDBJ databases">
        <title>Prauserella sp. ASG 168, a novel actinomycete isolated from cave rock.</title>
        <authorList>
            <person name="Suriyachadkun C."/>
        </authorList>
    </citation>
    <scope>NUCLEOTIDE SEQUENCE</scope>
    <source>
        <strain evidence="2">ASG 168</strain>
    </source>
</reference>
<sequence>MTGRPLPPVAVVVSFIDRINHADVPGLTELMTDDHRLLVAAEPPVVGRQATAHAWSVHTATFPGYVIHPRELAERHGRVAVAGHITGSGEGRRRSVLWLAEVRDGLVATWQVLDDTPDARAGLGLRTPPG</sequence>
<evidence type="ECO:0000313" key="3">
    <source>
        <dbReference type="Proteomes" id="UP000635245"/>
    </source>
</evidence>
<dbReference type="EMBL" id="JAENJH010000001">
    <property type="protein sequence ID" value="MBK1783175.1"/>
    <property type="molecule type" value="Genomic_DNA"/>
</dbReference>
<proteinExistence type="predicted"/>
<feature type="domain" description="SnoaL-like" evidence="1">
    <location>
        <begin position="13"/>
        <end position="108"/>
    </location>
</feature>
<dbReference type="Pfam" id="PF12680">
    <property type="entry name" value="SnoaL_2"/>
    <property type="match status" value="1"/>
</dbReference>
<accession>A0A934V3L7</accession>
<dbReference type="RefSeq" id="WP_200314289.1">
    <property type="nucleotide sequence ID" value="NZ_JAENJH010000001.1"/>
</dbReference>
<dbReference type="InterPro" id="IPR032710">
    <property type="entry name" value="NTF2-like_dom_sf"/>
</dbReference>
<evidence type="ECO:0000259" key="1">
    <source>
        <dbReference type="Pfam" id="PF12680"/>
    </source>
</evidence>
<dbReference type="AlphaFoldDB" id="A0A934V3L7"/>
<dbReference type="Proteomes" id="UP000635245">
    <property type="component" value="Unassembled WGS sequence"/>
</dbReference>
<gene>
    <name evidence="2" type="ORF">JHE00_02470</name>
</gene>
<dbReference type="InterPro" id="IPR037401">
    <property type="entry name" value="SnoaL-like"/>
</dbReference>
<dbReference type="Gene3D" id="3.10.450.50">
    <property type="match status" value="1"/>
</dbReference>
<organism evidence="2 3">
    <name type="scientific">Prauserella cavernicola</name>
    <dbReference type="NCBI Taxonomy" id="2800127"/>
    <lineage>
        <taxon>Bacteria</taxon>
        <taxon>Bacillati</taxon>
        <taxon>Actinomycetota</taxon>
        <taxon>Actinomycetes</taxon>
        <taxon>Pseudonocardiales</taxon>
        <taxon>Pseudonocardiaceae</taxon>
        <taxon>Prauserella</taxon>
    </lineage>
</organism>
<keyword evidence="3" id="KW-1185">Reference proteome</keyword>
<evidence type="ECO:0000313" key="2">
    <source>
        <dbReference type="EMBL" id="MBK1783175.1"/>
    </source>
</evidence>
<dbReference type="SUPFAM" id="SSF54427">
    <property type="entry name" value="NTF2-like"/>
    <property type="match status" value="1"/>
</dbReference>
<name>A0A934V3L7_9PSEU</name>
<protein>
    <submittedName>
        <fullName evidence="2">Nuclear transport factor 2 family protein</fullName>
    </submittedName>
</protein>
<comment type="caution">
    <text evidence="2">The sequence shown here is derived from an EMBL/GenBank/DDBJ whole genome shotgun (WGS) entry which is preliminary data.</text>
</comment>